<dbReference type="EC" id="3.5.1.2" evidence="10"/>
<evidence type="ECO:0000313" key="13">
    <source>
        <dbReference type="EMBL" id="OGF57680.1"/>
    </source>
</evidence>
<dbReference type="UniPathway" id="UPA00245"/>
<dbReference type="AlphaFoldDB" id="A0A1F5V2N5"/>
<dbReference type="GO" id="GO:0005829">
    <property type="term" value="C:cytosol"/>
    <property type="evidence" value="ECO:0007669"/>
    <property type="project" value="TreeGrafter"/>
</dbReference>
<evidence type="ECO:0000256" key="12">
    <source>
        <dbReference type="PIRSR" id="PIRSR005639-2"/>
    </source>
</evidence>
<dbReference type="PANTHER" id="PTHR31559">
    <property type="entry name" value="PYRIDOXAL 5'-PHOSPHATE SYNTHASE SUBUNIT SNO"/>
    <property type="match status" value="1"/>
</dbReference>
<dbReference type="EMBL" id="MFGX01000006">
    <property type="protein sequence ID" value="OGF57680.1"/>
    <property type="molecule type" value="Genomic_DNA"/>
</dbReference>
<evidence type="ECO:0000256" key="5">
    <source>
        <dbReference type="ARBA" id="ARBA00023239"/>
    </source>
</evidence>
<dbReference type="SUPFAM" id="SSF52317">
    <property type="entry name" value="Class I glutamine amidotransferase-like"/>
    <property type="match status" value="1"/>
</dbReference>
<reference evidence="13 14" key="1">
    <citation type="journal article" date="2016" name="Nat. Commun.">
        <title>Thousands of microbial genomes shed light on interconnected biogeochemical processes in an aquifer system.</title>
        <authorList>
            <person name="Anantharaman K."/>
            <person name="Brown C.T."/>
            <person name="Hug L.A."/>
            <person name="Sharon I."/>
            <person name="Castelle C.J."/>
            <person name="Probst A.J."/>
            <person name="Thomas B.C."/>
            <person name="Singh A."/>
            <person name="Wilkins M.J."/>
            <person name="Karaoz U."/>
            <person name="Brodie E.L."/>
            <person name="Williams K.H."/>
            <person name="Hubbard S.S."/>
            <person name="Banfield J.F."/>
        </authorList>
    </citation>
    <scope>NUCLEOTIDE SEQUENCE [LARGE SCALE GENOMIC DNA]</scope>
    <source>
        <strain evidence="14">RBG_16_55_9</strain>
    </source>
</reference>
<keyword evidence="4 10" id="KW-0315">Glutamine amidotransferase</keyword>
<evidence type="ECO:0000256" key="7">
    <source>
        <dbReference type="ARBA" id="ARBA00049534"/>
    </source>
</evidence>
<dbReference type="Pfam" id="PF01174">
    <property type="entry name" value="SNO"/>
    <property type="match status" value="1"/>
</dbReference>
<dbReference type="PIRSF" id="PIRSF005639">
    <property type="entry name" value="Glut_amidoT_SNO"/>
    <property type="match status" value="1"/>
</dbReference>
<dbReference type="NCBIfam" id="TIGR03800">
    <property type="entry name" value="PLP_synth_Pdx2"/>
    <property type="match status" value="1"/>
</dbReference>
<proteinExistence type="inferred from homology"/>
<evidence type="ECO:0000256" key="1">
    <source>
        <dbReference type="ARBA" id="ARBA00008345"/>
    </source>
</evidence>
<sequence>MKVGVLGLQGDFREHLQVLKRLDVEARDVRTTKDLAEVNALILPGGESTTMVHLMAQDGLDQAIKERHRKGMPLYGTCAGMILLAQEIVDSKLRGLGLIDIAVSRNAYGRQVDSFEADLQIKNIGAFHAVFIRAPKIIRRSSSVEALAEHEGAPVLARQGHVLVSSFHPELTNDTRIHEYFLSMVD</sequence>
<gene>
    <name evidence="10" type="primary">pdxT</name>
    <name evidence="13" type="ORF">A2Z21_05375</name>
</gene>
<evidence type="ECO:0000256" key="4">
    <source>
        <dbReference type="ARBA" id="ARBA00022962"/>
    </source>
</evidence>
<dbReference type="PANTHER" id="PTHR31559:SF0">
    <property type="entry name" value="PYRIDOXAL 5'-PHOSPHATE SYNTHASE SUBUNIT SNO1-RELATED"/>
    <property type="match status" value="1"/>
</dbReference>
<organism evidence="13 14">
    <name type="scientific">Fraserbacteria sp. (strain RBG_16_55_9)</name>
    <dbReference type="NCBI Taxonomy" id="1817864"/>
    <lineage>
        <taxon>Bacteria</taxon>
        <taxon>Candidatus Fraseribacteriota</taxon>
    </lineage>
</organism>
<dbReference type="GO" id="GO:0006543">
    <property type="term" value="P:L-glutamine catabolic process"/>
    <property type="evidence" value="ECO:0007669"/>
    <property type="project" value="UniProtKB-UniRule"/>
</dbReference>
<dbReference type="PROSITE" id="PS51273">
    <property type="entry name" value="GATASE_TYPE_1"/>
    <property type="match status" value="1"/>
</dbReference>
<dbReference type="InterPro" id="IPR029062">
    <property type="entry name" value="Class_I_gatase-like"/>
</dbReference>
<keyword evidence="5 10" id="KW-0456">Lyase</keyword>
<feature type="active site" description="Charge relay system" evidence="10 11">
    <location>
        <position position="170"/>
    </location>
</feature>
<dbReference type="FunFam" id="3.40.50.880:FF:000010">
    <property type="entry name" value="uncharacterized protein LOC100176842 isoform X2"/>
    <property type="match status" value="1"/>
</dbReference>
<feature type="binding site" evidence="10 12">
    <location>
        <begin position="46"/>
        <end position="48"/>
    </location>
    <ligand>
        <name>L-glutamine</name>
        <dbReference type="ChEBI" id="CHEBI:58359"/>
    </ligand>
</feature>
<feature type="binding site" evidence="10 12">
    <location>
        <begin position="132"/>
        <end position="133"/>
    </location>
    <ligand>
        <name>L-glutamine</name>
        <dbReference type="ChEBI" id="CHEBI:58359"/>
    </ligand>
</feature>
<dbReference type="GO" id="GO:0036381">
    <property type="term" value="F:pyridoxal 5'-phosphate synthase (glutamine hydrolysing) activity"/>
    <property type="evidence" value="ECO:0007669"/>
    <property type="project" value="UniProtKB-UniRule"/>
</dbReference>
<comment type="caution">
    <text evidence="13">The sequence shown here is derived from an EMBL/GenBank/DDBJ whole genome shotgun (WGS) entry which is preliminary data.</text>
</comment>
<evidence type="ECO:0000256" key="3">
    <source>
        <dbReference type="ARBA" id="ARBA00022898"/>
    </source>
</evidence>
<dbReference type="GO" id="GO:0004359">
    <property type="term" value="F:glutaminase activity"/>
    <property type="evidence" value="ECO:0007669"/>
    <property type="project" value="UniProtKB-UniRule"/>
</dbReference>
<name>A0A1F5V2N5_FRAXR</name>
<protein>
    <recommendedName>
        <fullName evidence="10">Pyridoxal 5'-phosphate synthase subunit PdxT</fullName>
        <ecNumber evidence="10">4.3.3.6</ecNumber>
    </recommendedName>
    <alternativeName>
        <fullName evidence="10">Pdx2</fullName>
    </alternativeName>
    <alternativeName>
        <fullName evidence="10">Pyridoxal 5'-phosphate synthase glutaminase subunit</fullName>
        <ecNumber evidence="10">3.5.1.2</ecNumber>
    </alternativeName>
</protein>
<dbReference type="STRING" id="1817864.A2Z21_05375"/>
<dbReference type="PROSITE" id="PS51130">
    <property type="entry name" value="PDXT_SNO_2"/>
    <property type="match status" value="1"/>
</dbReference>
<comment type="catalytic activity">
    <reaction evidence="7 10">
        <text>L-glutamine + H2O = L-glutamate + NH4(+)</text>
        <dbReference type="Rhea" id="RHEA:15889"/>
        <dbReference type="ChEBI" id="CHEBI:15377"/>
        <dbReference type="ChEBI" id="CHEBI:28938"/>
        <dbReference type="ChEBI" id="CHEBI:29985"/>
        <dbReference type="ChEBI" id="CHEBI:58359"/>
        <dbReference type="EC" id="3.5.1.2"/>
    </reaction>
</comment>
<comment type="pathway">
    <text evidence="10">Cofactor biosynthesis; pyridoxal 5'-phosphate biosynthesis.</text>
</comment>
<dbReference type="CDD" id="cd01749">
    <property type="entry name" value="GATase1_PB"/>
    <property type="match status" value="1"/>
</dbReference>
<keyword evidence="3 10" id="KW-0663">Pyridoxal phosphate</keyword>
<dbReference type="GO" id="GO:1903600">
    <property type="term" value="C:glutaminase complex"/>
    <property type="evidence" value="ECO:0007669"/>
    <property type="project" value="TreeGrafter"/>
</dbReference>
<evidence type="ECO:0000256" key="11">
    <source>
        <dbReference type="PIRSR" id="PIRSR005639-1"/>
    </source>
</evidence>
<evidence type="ECO:0000256" key="2">
    <source>
        <dbReference type="ARBA" id="ARBA00022801"/>
    </source>
</evidence>
<comment type="subunit">
    <text evidence="9 10">In the presence of PdxS, forms a dodecamer of heterodimers. Only shows activity in the heterodimer.</text>
</comment>
<keyword evidence="13" id="KW-0808">Transferase</keyword>
<comment type="catalytic activity">
    <reaction evidence="6 10">
        <text>aldehydo-D-ribose 5-phosphate + D-glyceraldehyde 3-phosphate + L-glutamine = pyridoxal 5'-phosphate + L-glutamate + phosphate + 3 H2O + H(+)</text>
        <dbReference type="Rhea" id="RHEA:31507"/>
        <dbReference type="ChEBI" id="CHEBI:15377"/>
        <dbReference type="ChEBI" id="CHEBI:15378"/>
        <dbReference type="ChEBI" id="CHEBI:29985"/>
        <dbReference type="ChEBI" id="CHEBI:43474"/>
        <dbReference type="ChEBI" id="CHEBI:58273"/>
        <dbReference type="ChEBI" id="CHEBI:58359"/>
        <dbReference type="ChEBI" id="CHEBI:59776"/>
        <dbReference type="ChEBI" id="CHEBI:597326"/>
        <dbReference type="EC" id="4.3.3.6"/>
    </reaction>
</comment>
<dbReference type="GO" id="GO:0016740">
    <property type="term" value="F:transferase activity"/>
    <property type="evidence" value="ECO:0007669"/>
    <property type="project" value="UniProtKB-KW"/>
</dbReference>
<feature type="active site" description="Nucleophile" evidence="10 11">
    <location>
        <position position="78"/>
    </location>
</feature>
<evidence type="ECO:0000256" key="8">
    <source>
        <dbReference type="ARBA" id="ARBA00054599"/>
    </source>
</evidence>
<comment type="function">
    <text evidence="8 10">Catalyzes the hydrolysis of glutamine to glutamate and ammonia as part of the biosynthesis of pyridoxal 5'-phosphate. The resulting ammonia molecule is channeled to the active site of PdxS.</text>
</comment>
<dbReference type="Proteomes" id="UP000179157">
    <property type="component" value="Unassembled WGS sequence"/>
</dbReference>
<dbReference type="GO" id="GO:0008614">
    <property type="term" value="P:pyridoxine metabolic process"/>
    <property type="evidence" value="ECO:0007669"/>
    <property type="project" value="TreeGrafter"/>
</dbReference>
<dbReference type="HAMAP" id="MF_01615">
    <property type="entry name" value="PdxT"/>
    <property type="match status" value="1"/>
</dbReference>
<accession>A0A1F5V2N5</accession>
<feature type="binding site" evidence="10 12">
    <location>
        <position position="105"/>
    </location>
    <ligand>
        <name>L-glutamine</name>
        <dbReference type="ChEBI" id="CHEBI:58359"/>
    </ligand>
</feature>
<dbReference type="PROSITE" id="PS51274">
    <property type="entry name" value="GATASE_COBBQ"/>
    <property type="match status" value="1"/>
</dbReference>
<dbReference type="InterPro" id="IPR021196">
    <property type="entry name" value="PdxT/SNO_CS"/>
</dbReference>
<dbReference type="InterPro" id="IPR002161">
    <property type="entry name" value="PdxT/SNO"/>
</dbReference>
<dbReference type="PROSITE" id="PS01236">
    <property type="entry name" value="PDXT_SNO_1"/>
    <property type="match status" value="1"/>
</dbReference>
<evidence type="ECO:0000256" key="6">
    <source>
        <dbReference type="ARBA" id="ARBA00047992"/>
    </source>
</evidence>
<feature type="active site" description="Charge relay system" evidence="10 11">
    <location>
        <position position="168"/>
    </location>
</feature>
<evidence type="ECO:0000256" key="9">
    <source>
        <dbReference type="ARBA" id="ARBA00064749"/>
    </source>
</evidence>
<dbReference type="Gene3D" id="3.40.50.880">
    <property type="match status" value="1"/>
</dbReference>
<comment type="similarity">
    <text evidence="1 10">Belongs to the glutaminase PdxT/SNO family.</text>
</comment>
<keyword evidence="2 10" id="KW-0378">Hydrolase</keyword>
<evidence type="ECO:0000313" key="14">
    <source>
        <dbReference type="Proteomes" id="UP000179157"/>
    </source>
</evidence>
<dbReference type="EC" id="4.3.3.6" evidence="10"/>
<evidence type="ECO:0000256" key="10">
    <source>
        <dbReference type="HAMAP-Rule" id="MF_01615"/>
    </source>
</evidence>
<dbReference type="GO" id="GO:0042823">
    <property type="term" value="P:pyridoxal phosphate biosynthetic process"/>
    <property type="evidence" value="ECO:0007669"/>
    <property type="project" value="UniProtKB-UniRule"/>
</dbReference>